<dbReference type="PANTHER" id="PTHR35371:SF1">
    <property type="entry name" value="BLR7753 PROTEIN"/>
    <property type="match status" value="1"/>
</dbReference>
<comment type="caution">
    <text evidence="6">The sequence shown here is derived from an EMBL/GenBank/DDBJ whole genome shotgun (WGS) entry which is preliminary data.</text>
</comment>
<reference evidence="6" key="1">
    <citation type="submission" date="2023-02" db="EMBL/GenBank/DDBJ databases">
        <title>Identification and recombinant expression of a fungal hydrolase from Papiliotrema laurentii that hydrolyzes apple cutin and clears colloidal polyester polyurethane.</title>
        <authorList>
            <consortium name="DOE Joint Genome Institute"/>
            <person name="Roman V.A."/>
            <person name="Bojanowski C."/>
            <person name="Crable B.R."/>
            <person name="Wagner D.N."/>
            <person name="Hung C.S."/>
            <person name="Nadeau L.J."/>
            <person name="Schratz L."/>
            <person name="Haridas S."/>
            <person name="Pangilinan J."/>
            <person name="Lipzen A."/>
            <person name="Na H."/>
            <person name="Yan M."/>
            <person name="Ng V."/>
            <person name="Grigoriev I.V."/>
            <person name="Spatafora J.W."/>
            <person name="Barlow D."/>
            <person name="Biffinger J."/>
            <person name="Kelley-Loughnane N."/>
            <person name="Varaljay V.A."/>
            <person name="Crookes-Goodson W.J."/>
        </authorList>
    </citation>
    <scope>NUCLEOTIDE SEQUENCE</scope>
    <source>
        <strain evidence="6">5307AH</strain>
    </source>
</reference>
<evidence type="ECO:0000256" key="4">
    <source>
        <dbReference type="ARBA" id="ARBA00023136"/>
    </source>
</evidence>
<dbReference type="InterPro" id="IPR001129">
    <property type="entry name" value="Membr-assoc_MAPEG"/>
</dbReference>
<dbReference type="Gene3D" id="1.20.120.550">
    <property type="entry name" value="Membrane associated eicosanoid/glutathione metabolism-like domain"/>
    <property type="match status" value="1"/>
</dbReference>
<evidence type="ECO:0000256" key="3">
    <source>
        <dbReference type="ARBA" id="ARBA00022989"/>
    </source>
</evidence>
<keyword evidence="7" id="KW-1185">Reference proteome</keyword>
<dbReference type="AlphaFoldDB" id="A0AAD9FQ58"/>
<evidence type="ECO:0000256" key="1">
    <source>
        <dbReference type="ARBA" id="ARBA00004370"/>
    </source>
</evidence>
<feature type="transmembrane region" description="Helical" evidence="5">
    <location>
        <begin position="12"/>
        <end position="35"/>
    </location>
</feature>
<dbReference type="InterPro" id="IPR023352">
    <property type="entry name" value="MAPEG-like_dom_sf"/>
</dbReference>
<comment type="subcellular location">
    <subcellularLocation>
        <location evidence="1">Membrane</location>
    </subcellularLocation>
</comment>
<organism evidence="6 7">
    <name type="scientific">Papiliotrema laurentii</name>
    <name type="common">Cryptococcus laurentii</name>
    <dbReference type="NCBI Taxonomy" id="5418"/>
    <lineage>
        <taxon>Eukaryota</taxon>
        <taxon>Fungi</taxon>
        <taxon>Dikarya</taxon>
        <taxon>Basidiomycota</taxon>
        <taxon>Agaricomycotina</taxon>
        <taxon>Tremellomycetes</taxon>
        <taxon>Tremellales</taxon>
        <taxon>Rhynchogastremaceae</taxon>
        <taxon>Papiliotrema</taxon>
    </lineage>
</organism>
<sequence length="164" mass="17942">MSFAGLNIAHNYSFYAIPAAWGLAIAPHFYAIALFNKERAPGVEEWDICNPKVNHERVKDAKLSPYMAGRFLRAEAAQNNGFITLPFFAAAIVAGHVARLNAKTLNTAAGVYLLSRIVFNYLYINNTTTLLGKLRTVSYLTGIGAACTLFVQAGNRFFTGYVGL</sequence>
<feature type="transmembrane region" description="Helical" evidence="5">
    <location>
        <begin position="80"/>
        <end position="98"/>
    </location>
</feature>
<dbReference type="SUPFAM" id="SSF161084">
    <property type="entry name" value="MAPEG domain-like"/>
    <property type="match status" value="1"/>
</dbReference>
<protein>
    <submittedName>
        <fullName evidence="6">Uncharacterized protein</fullName>
    </submittedName>
</protein>
<dbReference type="EMBL" id="JAODAN010000005">
    <property type="protein sequence ID" value="KAK1924028.1"/>
    <property type="molecule type" value="Genomic_DNA"/>
</dbReference>
<evidence type="ECO:0000256" key="5">
    <source>
        <dbReference type="SAM" id="Phobius"/>
    </source>
</evidence>
<dbReference type="PANTHER" id="PTHR35371">
    <property type="entry name" value="INNER MEMBRANE PROTEIN"/>
    <property type="match status" value="1"/>
</dbReference>
<evidence type="ECO:0000256" key="2">
    <source>
        <dbReference type="ARBA" id="ARBA00022692"/>
    </source>
</evidence>
<name>A0AAD9FQ58_PAPLA</name>
<evidence type="ECO:0000313" key="7">
    <source>
        <dbReference type="Proteomes" id="UP001182556"/>
    </source>
</evidence>
<accession>A0AAD9FQ58</accession>
<gene>
    <name evidence="6" type="ORF">DB88DRAFT_263082</name>
</gene>
<keyword evidence="4 5" id="KW-0472">Membrane</keyword>
<feature type="transmembrane region" description="Helical" evidence="5">
    <location>
        <begin position="136"/>
        <end position="154"/>
    </location>
</feature>
<proteinExistence type="predicted"/>
<dbReference type="Pfam" id="PF01124">
    <property type="entry name" value="MAPEG"/>
    <property type="match status" value="1"/>
</dbReference>
<feature type="transmembrane region" description="Helical" evidence="5">
    <location>
        <begin position="104"/>
        <end position="124"/>
    </location>
</feature>
<evidence type="ECO:0000313" key="6">
    <source>
        <dbReference type="EMBL" id="KAK1924028.1"/>
    </source>
</evidence>
<dbReference type="GO" id="GO:0016020">
    <property type="term" value="C:membrane"/>
    <property type="evidence" value="ECO:0007669"/>
    <property type="project" value="UniProtKB-SubCell"/>
</dbReference>
<dbReference type="Proteomes" id="UP001182556">
    <property type="component" value="Unassembled WGS sequence"/>
</dbReference>
<keyword evidence="2 5" id="KW-0812">Transmembrane</keyword>
<keyword evidence="3 5" id="KW-1133">Transmembrane helix</keyword>